<dbReference type="Gene3D" id="2.60.40.420">
    <property type="entry name" value="Cupredoxins - blue copper proteins"/>
    <property type="match status" value="1"/>
</dbReference>
<dbReference type="EC" id="7.1.1.9" evidence="3"/>
<comment type="similarity">
    <text evidence="2">Belongs to the cytochrome c oxidase subunit 2 family.</text>
</comment>
<dbReference type="InterPro" id="IPR045187">
    <property type="entry name" value="CcO_II"/>
</dbReference>
<accession>A0A117SYE4</accession>
<feature type="transmembrane region" description="Helical" evidence="15">
    <location>
        <begin position="96"/>
        <end position="114"/>
    </location>
</feature>
<dbReference type="PANTHER" id="PTHR22888:SF9">
    <property type="entry name" value="CYTOCHROME C OXIDASE SUBUNIT 2"/>
    <property type="match status" value="1"/>
</dbReference>
<comment type="caution">
    <text evidence="17">The sequence shown here is derived from an EMBL/GenBank/DDBJ whole genome shotgun (WGS) entry which is preliminary data.</text>
</comment>
<evidence type="ECO:0000259" key="16">
    <source>
        <dbReference type="PROSITE" id="PS50857"/>
    </source>
</evidence>
<dbReference type="GO" id="GO:0016020">
    <property type="term" value="C:membrane"/>
    <property type="evidence" value="ECO:0007669"/>
    <property type="project" value="UniProtKB-SubCell"/>
</dbReference>
<dbReference type="Proteomes" id="UP000053557">
    <property type="component" value="Unassembled WGS sequence"/>
</dbReference>
<feature type="transmembrane region" description="Helical" evidence="15">
    <location>
        <begin position="12"/>
        <end position="34"/>
    </location>
</feature>
<dbReference type="InterPro" id="IPR002429">
    <property type="entry name" value="CcO_II-like_C"/>
</dbReference>
<keyword evidence="18" id="KW-1185">Reference proteome</keyword>
<organism evidence="17 18">
    <name type="scientific">Ferroacidibacillus organovorans</name>
    <dbReference type="NCBI Taxonomy" id="1765683"/>
    <lineage>
        <taxon>Bacteria</taxon>
        <taxon>Bacillati</taxon>
        <taxon>Bacillota</taxon>
        <taxon>Bacilli</taxon>
        <taxon>Bacillales</taxon>
        <taxon>Alicyclobacillaceae</taxon>
        <taxon>Ferroacidibacillus</taxon>
    </lineage>
</organism>
<dbReference type="AlphaFoldDB" id="A0A117SYE4"/>
<dbReference type="GO" id="GO:0042773">
    <property type="term" value="P:ATP synthesis coupled electron transport"/>
    <property type="evidence" value="ECO:0007669"/>
    <property type="project" value="TreeGrafter"/>
</dbReference>
<dbReference type="InterPro" id="IPR001505">
    <property type="entry name" value="Copper_CuA"/>
</dbReference>
<dbReference type="PROSITE" id="PS00078">
    <property type="entry name" value="COX2"/>
    <property type="match status" value="1"/>
</dbReference>
<keyword evidence="5 15" id="KW-0812">Transmembrane</keyword>
<evidence type="ECO:0000256" key="7">
    <source>
        <dbReference type="ARBA" id="ARBA00022967"/>
    </source>
</evidence>
<comment type="catalytic activity">
    <reaction evidence="14">
        <text>4 Fe(II)-[cytochrome c] + O2 + 8 H(+)(in) = 4 Fe(III)-[cytochrome c] + 2 H2O + 4 H(+)(out)</text>
        <dbReference type="Rhea" id="RHEA:11436"/>
        <dbReference type="Rhea" id="RHEA-COMP:10350"/>
        <dbReference type="Rhea" id="RHEA-COMP:14399"/>
        <dbReference type="ChEBI" id="CHEBI:15377"/>
        <dbReference type="ChEBI" id="CHEBI:15378"/>
        <dbReference type="ChEBI" id="CHEBI:15379"/>
        <dbReference type="ChEBI" id="CHEBI:29033"/>
        <dbReference type="ChEBI" id="CHEBI:29034"/>
        <dbReference type="EC" id="7.1.1.9"/>
    </reaction>
</comment>
<dbReference type="GO" id="GO:0005507">
    <property type="term" value="F:copper ion binding"/>
    <property type="evidence" value="ECO:0007669"/>
    <property type="project" value="InterPro"/>
</dbReference>
<comment type="function">
    <text evidence="12">Subunits I and II form the functional core of the enzyme complex. Electrons originating in cytochrome c are transferred via heme a and Cu(A) to the binuclear center formed by heme a3 and Cu(B).</text>
</comment>
<dbReference type="InterPro" id="IPR036257">
    <property type="entry name" value="Cyt_c_oxidase_su2_TM_sf"/>
</dbReference>
<evidence type="ECO:0000313" key="18">
    <source>
        <dbReference type="Proteomes" id="UP000053557"/>
    </source>
</evidence>
<dbReference type="InterPro" id="IPR008972">
    <property type="entry name" value="Cupredoxin"/>
</dbReference>
<dbReference type="RefSeq" id="WP_067712764.1">
    <property type="nucleotide sequence ID" value="NZ_LPVJ01000009.1"/>
</dbReference>
<gene>
    <name evidence="17" type="ORF">ATW55_08445</name>
</gene>
<dbReference type="Gene3D" id="1.10.287.90">
    <property type="match status" value="1"/>
</dbReference>
<keyword evidence="10" id="KW-0186">Copper</keyword>
<feature type="transmembrane region" description="Helical" evidence="15">
    <location>
        <begin position="54"/>
        <end position="75"/>
    </location>
</feature>
<feature type="domain" description="Cytochrome oxidase subunit II copper A binding" evidence="16">
    <location>
        <begin position="134"/>
        <end position="258"/>
    </location>
</feature>
<dbReference type="SUPFAM" id="SSF49503">
    <property type="entry name" value="Cupredoxins"/>
    <property type="match status" value="1"/>
</dbReference>
<keyword evidence="11 15" id="KW-0472">Membrane</keyword>
<reference evidence="17 18" key="1">
    <citation type="submission" date="2015-12" db="EMBL/GenBank/DDBJ databases">
        <title>Draft genome sequence of Acidibacillus ferrooxidans ITV001, isolated from a chalcopyrite acid mine drainage site in Brazil.</title>
        <authorList>
            <person name="Dall'Agnol H."/>
            <person name="Nancucheo I."/>
            <person name="Johnson B."/>
            <person name="Oliveira R."/>
            <person name="Leite L."/>
            <person name="Pylro V."/>
            <person name="Nunes G.L."/>
            <person name="Tzotzos G."/>
            <person name="Fernandes G.R."/>
            <person name="Dutra J."/>
            <person name="Orellana S.C."/>
            <person name="Oliveira G."/>
        </authorList>
    </citation>
    <scope>NUCLEOTIDE SEQUENCE [LARGE SCALE GENOMIC DNA]</scope>
    <source>
        <strain evidence="18">ITV01</strain>
    </source>
</reference>
<evidence type="ECO:0000256" key="5">
    <source>
        <dbReference type="ARBA" id="ARBA00022692"/>
    </source>
</evidence>
<keyword evidence="4" id="KW-0813">Transport</keyword>
<keyword evidence="6" id="KW-0479">Metal-binding</keyword>
<keyword evidence="8" id="KW-0249">Electron transport</keyword>
<keyword evidence="9 15" id="KW-1133">Transmembrane helix</keyword>
<evidence type="ECO:0000256" key="12">
    <source>
        <dbReference type="ARBA" id="ARBA00024688"/>
    </source>
</evidence>
<dbReference type="Pfam" id="PF00116">
    <property type="entry name" value="COX2"/>
    <property type="match status" value="1"/>
</dbReference>
<evidence type="ECO:0000256" key="11">
    <source>
        <dbReference type="ARBA" id="ARBA00023136"/>
    </source>
</evidence>
<evidence type="ECO:0000256" key="3">
    <source>
        <dbReference type="ARBA" id="ARBA00012949"/>
    </source>
</evidence>
<name>A0A117SYE4_9BACL</name>
<evidence type="ECO:0000256" key="10">
    <source>
        <dbReference type="ARBA" id="ARBA00023008"/>
    </source>
</evidence>
<protein>
    <recommendedName>
        <fullName evidence="3">cytochrome-c oxidase</fullName>
        <ecNumber evidence="3">7.1.1.9</ecNumber>
    </recommendedName>
    <alternativeName>
        <fullName evidence="13">Cytochrome aa3 subunit 2</fullName>
    </alternativeName>
</protein>
<evidence type="ECO:0000256" key="6">
    <source>
        <dbReference type="ARBA" id="ARBA00022723"/>
    </source>
</evidence>
<evidence type="ECO:0000256" key="15">
    <source>
        <dbReference type="SAM" id="Phobius"/>
    </source>
</evidence>
<dbReference type="EMBL" id="LPVJ01000009">
    <property type="protein sequence ID" value="KUO96828.1"/>
    <property type="molecule type" value="Genomic_DNA"/>
</dbReference>
<evidence type="ECO:0000256" key="1">
    <source>
        <dbReference type="ARBA" id="ARBA00004141"/>
    </source>
</evidence>
<dbReference type="GO" id="GO:0004129">
    <property type="term" value="F:cytochrome-c oxidase activity"/>
    <property type="evidence" value="ECO:0007669"/>
    <property type="project" value="UniProtKB-EC"/>
</dbReference>
<evidence type="ECO:0000256" key="8">
    <source>
        <dbReference type="ARBA" id="ARBA00022982"/>
    </source>
</evidence>
<evidence type="ECO:0000256" key="4">
    <source>
        <dbReference type="ARBA" id="ARBA00022448"/>
    </source>
</evidence>
<dbReference type="PROSITE" id="PS50857">
    <property type="entry name" value="COX2_CUA"/>
    <property type="match status" value="1"/>
</dbReference>
<evidence type="ECO:0000256" key="13">
    <source>
        <dbReference type="ARBA" id="ARBA00031399"/>
    </source>
</evidence>
<proteinExistence type="inferred from homology"/>
<keyword evidence="7" id="KW-1278">Translocase</keyword>
<evidence type="ECO:0000256" key="14">
    <source>
        <dbReference type="ARBA" id="ARBA00047816"/>
    </source>
</evidence>
<evidence type="ECO:0000256" key="9">
    <source>
        <dbReference type="ARBA" id="ARBA00022989"/>
    </source>
</evidence>
<evidence type="ECO:0000313" key="17">
    <source>
        <dbReference type="EMBL" id="KUO96828.1"/>
    </source>
</evidence>
<evidence type="ECO:0000256" key="2">
    <source>
        <dbReference type="ARBA" id="ARBA00007866"/>
    </source>
</evidence>
<sequence length="268" mass="30308">MERVQNGRNLAMFAGLWLIFSAILEYFAHLWVIHTPYYYVASLQGEVSLDAFDTLVYVSVILFVFIIMFMAFSAVRFRQRAGETGDSPVQNQSNLLFQRSWMVLTIGIVMTFFLHPDLSGMEQLWAYGLPPWNHGALVVNVQARQWQFRFGYPQYGLPMNTKTDGRDVLVVPAGREIKFVMYSLDVTHSFYVPAWGVKADIIPGITRDLYITPTQITSTAVNPMVRLQCAQLCGAGHAYMEANVEVVSPQAFAKWVAQEKAQVSSQNS</sequence>
<comment type="subcellular location">
    <subcellularLocation>
        <location evidence="1">Membrane</location>
        <topology evidence="1">Multi-pass membrane protein</topology>
    </subcellularLocation>
</comment>
<dbReference type="OrthoDB" id="9781261at2"/>
<dbReference type="PANTHER" id="PTHR22888">
    <property type="entry name" value="CYTOCHROME C OXIDASE, SUBUNIT II"/>
    <property type="match status" value="1"/>
</dbReference>